<feature type="transmembrane region" description="Helical" evidence="1">
    <location>
        <begin position="377"/>
        <end position="401"/>
    </location>
</feature>
<feature type="non-terminal residue" evidence="2">
    <location>
        <position position="1"/>
    </location>
</feature>
<feature type="transmembrane region" description="Helical" evidence="1">
    <location>
        <begin position="101"/>
        <end position="121"/>
    </location>
</feature>
<reference evidence="2" key="1">
    <citation type="submission" date="2021-02" db="EMBL/GenBank/DDBJ databases">
        <authorList>
            <person name="Dougan E. K."/>
            <person name="Rhodes N."/>
            <person name="Thang M."/>
            <person name="Chan C."/>
        </authorList>
    </citation>
    <scope>NUCLEOTIDE SEQUENCE</scope>
</reference>
<proteinExistence type="predicted"/>
<evidence type="ECO:0000256" key="1">
    <source>
        <dbReference type="SAM" id="Phobius"/>
    </source>
</evidence>
<dbReference type="Proteomes" id="UP000601435">
    <property type="component" value="Unassembled WGS sequence"/>
</dbReference>
<feature type="transmembrane region" description="Helical" evidence="1">
    <location>
        <begin position="70"/>
        <end position="89"/>
    </location>
</feature>
<sequence>DRIERLAEQLGAEERQETREITATSTGIPWNAVWPCAVMVLLIYIYLGMGILTPDSMGYEPLEVDRRDPALVLAAVLYWVVMPIALVTLGFGATCEQGAPILAYITYGVCFSLHFLCIFWAMTGSLKRRLHDSTPKLIFMLGMAALEHFDMASDALFTGTSAACSDEITGLWLQSWHDVPGGGFMVPTLSKLGFSGVALMLFVTNAYVPQLLVVWAPFAPFAALSFVVMVVLWASFGWVIGLSAILVVYALVLCSPLGAMEMEELKDEALRSDEHMSIYLGAEVVEAKGPKEKRPLVIMGTKLVLENLLQLWLQSSYLSLSFDRMDNDARWQAMASIGVGLLVAGGKGIQISVILLTMMYEGGRDACRDACEDCQGLSLGMGIIGVFMILAGFGGLAWVLAKVVFIFRCDSHVWNLSTGCVSPEM</sequence>
<protein>
    <submittedName>
        <fullName evidence="2">Uncharacterized protein</fullName>
    </submittedName>
</protein>
<evidence type="ECO:0000313" key="2">
    <source>
        <dbReference type="EMBL" id="CAE7907687.1"/>
    </source>
</evidence>
<keyword evidence="3" id="KW-1185">Reference proteome</keyword>
<dbReference type="AlphaFoldDB" id="A0A813BJE9"/>
<feature type="transmembrane region" description="Helical" evidence="1">
    <location>
        <begin position="32"/>
        <end position="49"/>
    </location>
</feature>
<keyword evidence="1" id="KW-1133">Transmembrane helix</keyword>
<feature type="transmembrane region" description="Helical" evidence="1">
    <location>
        <begin position="221"/>
        <end position="252"/>
    </location>
</feature>
<comment type="caution">
    <text evidence="2">The sequence shown here is derived from an EMBL/GenBank/DDBJ whole genome shotgun (WGS) entry which is preliminary data.</text>
</comment>
<dbReference type="EMBL" id="CAJNJA010072720">
    <property type="protein sequence ID" value="CAE7907687.1"/>
    <property type="molecule type" value="Genomic_DNA"/>
</dbReference>
<accession>A0A813BJE9</accession>
<organism evidence="2 3">
    <name type="scientific">Symbiodinium necroappetens</name>
    <dbReference type="NCBI Taxonomy" id="1628268"/>
    <lineage>
        <taxon>Eukaryota</taxon>
        <taxon>Sar</taxon>
        <taxon>Alveolata</taxon>
        <taxon>Dinophyceae</taxon>
        <taxon>Suessiales</taxon>
        <taxon>Symbiodiniaceae</taxon>
        <taxon>Symbiodinium</taxon>
    </lineage>
</organism>
<dbReference type="OrthoDB" id="439047at2759"/>
<keyword evidence="1" id="KW-0472">Membrane</keyword>
<feature type="transmembrane region" description="Helical" evidence="1">
    <location>
        <begin position="192"/>
        <end position="215"/>
    </location>
</feature>
<gene>
    <name evidence="2" type="ORF">SNEC2469_LOCUS30796</name>
</gene>
<evidence type="ECO:0000313" key="3">
    <source>
        <dbReference type="Proteomes" id="UP000601435"/>
    </source>
</evidence>
<name>A0A813BJE9_9DINO</name>
<keyword evidence="1" id="KW-0812">Transmembrane</keyword>
<feature type="transmembrane region" description="Helical" evidence="1">
    <location>
        <begin position="333"/>
        <end position="356"/>
    </location>
</feature>